<dbReference type="AlphaFoldDB" id="W1F0C3"/>
<name>W1F0C3_ECOLX</name>
<organism evidence="10 11">
    <name type="scientific">Escherichia coli ISC7</name>
    <dbReference type="NCBI Taxonomy" id="1432555"/>
    <lineage>
        <taxon>Bacteria</taxon>
        <taxon>Pseudomonadati</taxon>
        <taxon>Pseudomonadota</taxon>
        <taxon>Gammaproteobacteria</taxon>
        <taxon>Enterobacterales</taxon>
        <taxon>Enterobacteriaceae</taxon>
        <taxon>Escherichia</taxon>
    </lineage>
</organism>
<evidence type="ECO:0000256" key="2">
    <source>
        <dbReference type="ARBA" id="ARBA00022475"/>
    </source>
</evidence>
<dbReference type="GO" id="GO:0005886">
    <property type="term" value="C:plasma membrane"/>
    <property type="evidence" value="ECO:0007669"/>
    <property type="project" value="UniProtKB-SubCell"/>
</dbReference>
<feature type="transmembrane region" description="Helical" evidence="8">
    <location>
        <begin position="217"/>
        <end position="242"/>
    </location>
</feature>
<evidence type="ECO:0000256" key="7">
    <source>
        <dbReference type="RuleBase" id="RU369079"/>
    </source>
</evidence>
<evidence type="ECO:0000256" key="8">
    <source>
        <dbReference type="SAM" id="Phobius"/>
    </source>
</evidence>
<protein>
    <submittedName>
        <fullName evidence="10">TRAP-type C4-dicarboxylate transport system, large permease component</fullName>
    </submittedName>
</protein>
<reference evidence="10 11" key="1">
    <citation type="submission" date="2013-10" db="EMBL/GenBank/DDBJ databases">
        <title>Antibiotic resistance diversity of beta-lactamase producers in the General Hospital Vienna.</title>
        <authorList>
            <person name="Barisic I."/>
            <person name="Mitteregger D."/>
            <person name="Hirschl A.M."/>
            <person name="Noehammer C."/>
            <person name="Wiesinger-Mayr H."/>
        </authorList>
    </citation>
    <scope>NUCLEOTIDE SEQUENCE [LARGE SCALE GENOMIC DNA]</scope>
    <source>
        <strain evidence="10 11">ISC7</strain>
    </source>
</reference>
<comment type="subcellular location">
    <subcellularLocation>
        <location evidence="1 7">Cell inner membrane</location>
        <topology evidence="1 7">Multi-pass membrane protein</topology>
    </subcellularLocation>
</comment>
<dbReference type="InterPro" id="IPR004681">
    <property type="entry name" value="TRAP_DctM"/>
</dbReference>
<evidence type="ECO:0000256" key="1">
    <source>
        <dbReference type="ARBA" id="ARBA00004429"/>
    </source>
</evidence>
<dbReference type="Pfam" id="PF06808">
    <property type="entry name" value="DctM"/>
    <property type="match status" value="1"/>
</dbReference>
<evidence type="ECO:0000313" key="11">
    <source>
        <dbReference type="Proteomes" id="UP000019199"/>
    </source>
</evidence>
<keyword evidence="5 8" id="KW-1133">Transmembrane helix</keyword>
<dbReference type="EMBL" id="CBWN010000076">
    <property type="protein sequence ID" value="CDL27093.1"/>
    <property type="molecule type" value="Genomic_DNA"/>
</dbReference>
<keyword evidence="6 8" id="KW-0472">Membrane</keyword>
<sequence length="251" mass="26156">MDYWLPIIVLFGAFFFMLALGVPIVYAIGLSTLASISTQLDFNSALSVVSQKLASGLDSFTLLAIPFFILSGNIMNHGGIARRLINFARILGGRLPGSLAHCNILANMLFGAISGSAVASAAAMGGVMHPQQVKEGYDPAFSTAVNVASAPTGLLIPPSNTLIVYSLVSGGTSIAALFLAGYVPGILLGLALMVIAGIIAVRRGYPKPERPTLRQAGVAIWMAIPSIFLIVLIMGGVLSGIFTPTEAPQLR</sequence>
<evidence type="ECO:0000259" key="9">
    <source>
        <dbReference type="Pfam" id="PF06808"/>
    </source>
</evidence>
<dbReference type="GO" id="GO:0022857">
    <property type="term" value="F:transmembrane transporter activity"/>
    <property type="evidence" value="ECO:0007669"/>
    <property type="project" value="UniProtKB-UniRule"/>
</dbReference>
<dbReference type="InterPro" id="IPR010656">
    <property type="entry name" value="DctM"/>
</dbReference>
<evidence type="ECO:0000313" key="10">
    <source>
        <dbReference type="EMBL" id="CDL27093.1"/>
    </source>
</evidence>
<evidence type="ECO:0000256" key="3">
    <source>
        <dbReference type="ARBA" id="ARBA00022519"/>
    </source>
</evidence>
<feature type="transmembrane region" description="Helical" evidence="8">
    <location>
        <begin position="53"/>
        <end position="75"/>
    </location>
</feature>
<dbReference type="PANTHER" id="PTHR33362">
    <property type="entry name" value="SIALIC ACID TRAP TRANSPORTER PERMEASE PROTEIN SIAT-RELATED"/>
    <property type="match status" value="1"/>
</dbReference>
<comment type="caution">
    <text evidence="10">The sequence shown here is derived from an EMBL/GenBank/DDBJ whole genome shotgun (WGS) entry which is preliminary data.</text>
</comment>
<feature type="domain" description="TRAP C4-dicarboxylate transport system permease DctM subunit" evidence="9">
    <location>
        <begin position="11"/>
        <end position="248"/>
    </location>
</feature>
<keyword evidence="7" id="KW-0813">Transport</keyword>
<evidence type="ECO:0000256" key="6">
    <source>
        <dbReference type="ARBA" id="ARBA00023136"/>
    </source>
</evidence>
<feature type="transmembrane region" description="Helical" evidence="8">
    <location>
        <begin position="7"/>
        <end position="33"/>
    </location>
</feature>
<proteinExistence type="predicted"/>
<evidence type="ECO:0000256" key="5">
    <source>
        <dbReference type="ARBA" id="ARBA00022989"/>
    </source>
</evidence>
<keyword evidence="3 7" id="KW-0997">Cell inner membrane</keyword>
<comment type="function">
    <text evidence="7">Part of the tripartite ATP-independent periplasmic (TRAP) transport system.</text>
</comment>
<keyword evidence="2" id="KW-1003">Cell membrane</keyword>
<dbReference type="Proteomes" id="UP000019199">
    <property type="component" value="Unassembled WGS sequence"/>
</dbReference>
<evidence type="ECO:0000256" key="4">
    <source>
        <dbReference type="ARBA" id="ARBA00022692"/>
    </source>
</evidence>
<accession>W1F0C3</accession>
<dbReference type="PANTHER" id="PTHR33362:SF2">
    <property type="entry name" value="TRAP TRANSPORTER LARGE PERMEASE PROTEIN"/>
    <property type="match status" value="1"/>
</dbReference>
<keyword evidence="4 8" id="KW-0812">Transmembrane</keyword>
<feature type="transmembrane region" description="Helical" evidence="8">
    <location>
        <begin position="186"/>
        <end position="205"/>
    </location>
</feature>